<accession>A0ABU3LDY3</accession>
<organism evidence="1 2">
    <name type="scientific">Asprobacillus argus</name>
    <dbReference type="NCBI Taxonomy" id="3076534"/>
    <lineage>
        <taxon>Bacteria</taxon>
        <taxon>Pseudomonadati</taxon>
        <taxon>Bacteroidota</taxon>
        <taxon>Flavobacteriia</taxon>
        <taxon>Flavobacteriales</taxon>
        <taxon>Flavobacteriaceae</taxon>
        <taxon>Asprobacillus</taxon>
    </lineage>
</organism>
<dbReference type="Proteomes" id="UP001257277">
    <property type="component" value="Unassembled WGS sequence"/>
</dbReference>
<gene>
    <name evidence="1" type="ORF">RQM59_05985</name>
</gene>
<comment type="caution">
    <text evidence="1">The sequence shown here is derived from an EMBL/GenBank/DDBJ whole genome shotgun (WGS) entry which is preliminary data.</text>
</comment>
<keyword evidence="2" id="KW-1185">Reference proteome</keyword>
<sequence length="460" mass="53341">MMNSLYYKSPIFVQNILITLYGYYWKNRRFGKGFQKELTYWKERESYSHDEWINYQTKELQKLLIHAFDTVPYYHKLYIKEGFKREDFVNFSLKDLKSLPYLEKDDFRKFGKTELLSRSRKRGQFYASSGSTGKPISVFMSKEFQRKWNAAYESRVRNWAGVDYKMSRGMIGGRKILKDSSAKPPYHRYNHAERQTYFSAYHISEENVLAYAKAFNEHKIDYMVGYAMSNYFLADLLVKKGITVPKLKAILTSSEKLTKEMRDTFQKAYGCQTFDAYSGVEACGLISQDIYGDFLFSPDSGIMEVVNENGVDVKNGEIGEIVATGLLNYDQPLIRYKIGDKVEISKDQTTKSGKQMLKIDQIWGRVEDILQSSDGKKIVRFHSIFLDINGLIAGQIVQESLLKIRLNLVVDNAYEKSSELVFRERVQNLLGDSVQVNICYLESIPKNNNGKFQSVISNLR</sequence>
<evidence type="ECO:0008006" key="3">
    <source>
        <dbReference type="Google" id="ProtNLM"/>
    </source>
</evidence>
<dbReference type="InterPro" id="IPR042099">
    <property type="entry name" value="ANL_N_sf"/>
</dbReference>
<evidence type="ECO:0000313" key="2">
    <source>
        <dbReference type="Proteomes" id="UP001257277"/>
    </source>
</evidence>
<protein>
    <recommendedName>
        <fullName evidence="3">Phenylacetate-CoA ligase</fullName>
    </recommendedName>
</protein>
<dbReference type="EMBL" id="JAVTTO010000002">
    <property type="protein sequence ID" value="MDT7831921.1"/>
    <property type="molecule type" value="Genomic_DNA"/>
</dbReference>
<proteinExistence type="predicted"/>
<dbReference type="InterPro" id="IPR053158">
    <property type="entry name" value="CapK_Type1_Caps_Biosynth"/>
</dbReference>
<dbReference type="RefSeq" id="WP_349241175.1">
    <property type="nucleotide sequence ID" value="NZ_JAVTTO010000002.1"/>
</dbReference>
<evidence type="ECO:0000313" key="1">
    <source>
        <dbReference type="EMBL" id="MDT7831921.1"/>
    </source>
</evidence>
<dbReference type="SUPFAM" id="SSF56801">
    <property type="entry name" value="Acetyl-CoA synthetase-like"/>
    <property type="match status" value="1"/>
</dbReference>
<dbReference type="PANTHER" id="PTHR36932">
    <property type="entry name" value="CAPSULAR POLYSACCHARIDE BIOSYNTHESIS PROTEIN"/>
    <property type="match status" value="1"/>
</dbReference>
<reference evidence="1 2" key="1">
    <citation type="submission" date="2023-09" db="EMBL/GenBank/DDBJ databases">
        <title>Novel taxa isolated from Blanes Bay.</title>
        <authorList>
            <person name="Rey-Velasco X."/>
            <person name="Lucena T."/>
        </authorList>
    </citation>
    <scope>NUCLEOTIDE SEQUENCE [LARGE SCALE GENOMIC DNA]</scope>
    <source>
        <strain evidence="1 2">S356</strain>
    </source>
</reference>
<name>A0ABU3LDY3_9FLAO</name>
<dbReference type="Gene3D" id="3.40.50.12780">
    <property type="entry name" value="N-terminal domain of ligase-like"/>
    <property type="match status" value="1"/>
</dbReference>
<dbReference type="PANTHER" id="PTHR36932:SF1">
    <property type="entry name" value="CAPSULAR POLYSACCHARIDE BIOSYNTHESIS PROTEIN"/>
    <property type="match status" value="1"/>
</dbReference>